<dbReference type="InterPro" id="IPR011032">
    <property type="entry name" value="GroES-like_sf"/>
</dbReference>
<dbReference type="RefSeq" id="WP_114337318.1">
    <property type="nucleotide sequence ID" value="NZ_QPID01000002.1"/>
</dbReference>
<dbReference type="SUPFAM" id="SSF50129">
    <property type="entry name" value="GroES-like"/>
    <property type="match status" value="1"/>
</dbReference>
<name>A0A368NQY6_9GAMM</name>
<dbReference type="PANTHER" id="PTHR44013">
    <property type="entry name" value="ZINC-TYPE ALCOHOL DEHYDROGENASE-LIKE PROTEIN C16A3.02C"/>
    <property type="match status" value="1"/>
</dbReference>
<dbReference type="Gene3D" id="3.90.180.10">
    <property type="entry name" value="Medium-chain alcohol dehydrogenases, catalytic domain"/>
    <property type="match status" value="1"/>
</dbReference>
<reference evidence="2 3" key="1">
    <citation type="submission" date="2018-07" db="EMBL/GenBank/DDBJ databases">
        <title>Corallincola holothuriorum sp. nov., a new facultative anaerobe isolated from sea cucumber Apostichopus japonicus.</title>
        <authorList>
            <person name="Xia H."/>
        </authorList>
    </citation>
    <scope>NUCLEOTIDE SEQUENCE [LARGE SCALE GENOMIC DNA]</scope>
    <source>
        <strain evidence="2 3">C4</strain>
    </source>
</reference>
<dbReference type="OrthoDB" id="9785812at2"/>
<dbReference type="EMBL" id="QPID01000002">
    <property type="protein sequence ID" value="RCU51889.1"/>
    <property type="molecule type" value="Genomic_DNA"/>
</dbReference>
<evidence type="ECO:0000313" key="3">
    <source>
        <dbReference type="Proteomes" id="UP000252558"/>
    </source>
</evidence>
<sequence length="319" mass="33261">MEVDTHQVQISNFGEPERLTLTEISLQTQAPVVRVAFAGVNPIDTKTRAGIGWAAKENADKLPWCPGYDVAGELLTADGKGSGQHVCGLIGFPFMGGAYAEHVSAPQDEWVALPDNVDLRQAAALPLAGLTASQALSRFGDLRDAEEVVVLGAAGGVGHLVVQLAKQQGAKVTAISRVQNHEWLLALGADCCVDYGQPGWQALVAEHASLVIDCVGGEVGLSLVKQLLCGTDVVTLPTVTADAIIEAGDAAGCHVTGMLIQPDPARLKQLVTLLADGVIKVAVAATFPLADANLAHRQVETGHTRGKVILDCRAPATPE</sequence>
<dbReference type="InterPro" id="IPR036291">
    <property type="entry name" value="NAD(P)-bd_dom_sf"/>
</dbReference>
<dbReference type="SMART" id="SM00829">
    <property type="entry name" value="PKS_ER"/>
    <property type="match status" value="1"/>
</dbReference>
<dbReference type="GO" id="GO:0016491">
    <property type="term" value="F:oxidoreductase activity"/>
    <property type="evidence" value="ECO:0007669"/>
    <property type="project" value="InterPro"/>
</dbReference>
<dbReference type="Pfam" id="PF13602">
    <property type="entry name" value="ADH_zinc_N_2"/>
    <property type="match status" value="1"/>
</dbReference>
<dbReference type="AlphaFoldDB" id="A0A368NQY6"/>
<organism evidence="2 3">
    <name type="scientific">Corallincola holothuriorum</name>
    <dbReference type="NCBI Taxonomy" id="2282215"/>
    <lineage>
        <taxon>Bacteria</taxon>
        <taxon>Pseudomonadati</taxon>
        <taxon>Pseudomonadota</taxon>
        <taxon>Gammaproteobacteria</taxon>
        <taxon>Alteromonadales</taxon>
        <taxon>Psychromonadaceae</taxon>
        <taxon>Corallincola</taxon>
    </lineage>
</organism>
<dbReference type="Gene3D" id="3.40.50.720">
    <property type="entry name" value="NAD(P)-binding Rossmann-like Domain"/>
    <property type="match status" value="1"/>
</dbReference>
<dbReference type="InterPro" id="IPR020843">
    <property type="entry name" value="ER"/>
</dbReference>
<feature type="domain" description="Enoyl reductase (ER)" evidence="1">
    <location>
        <begin position="14"/>
        <end position="310"/>
    </location>
</feature>
<dbReference type="Pfam" id="PF08240">
    <property type="entry name" value="ADH_N"/>
    <property type="match status" value="1"/>
</dbReference>
<accession>A0A368NQY6</accession>
<dbReference type="InterPro" id="IPR013154">
    <property type="entry name" value="ADH-like_N"/>
</dbReference>
<keyword evidence="3" id="KW-1185">Reference proteome</keyword>
<comment type="caution">
    <text evidence="2">The sequence shown here is derived from an EMBL/GenBank/DDBJ whole genome shotgun (WGS) entry which is preliminary data.</text>
</comment>
<proteinExistence type="predicted"/>
<evidence type="ECO:0000259" key="1">
    <source>
        <dbReference type="SMART" id="SM00829"/>
    </source>
</evidence>
<dbReference type="SUPFAM" id="SSF51735">
    <property type="entry name" value="NAD(P)-binding Rossmann-fold domains"/>
    <property type="match status" value="1"/>
</dbReference>
<dbReference type="PANTHER" id="PTHR44013:SF1">
    <property type="entry name" value="ZINC-TYPE ALCOHOL DEHYDROGENASE-LIKE PROTEIN C16A3.02C"/>
    <property type="match status" value="1"/>
</dbReference>
<dbReference type="CDD" id="cd05289">
    <property type="entry name" value="MDR_like_2"/>
    <property type="match status" value="1"/>
</dbReference>
<dbReference type="Proteomes" id="UP000252558">
    <property type="component" value="Unassembled WGS sequence"/>
</dbReference>
<gene>
    <name evidence="2" type="ORF">DU002_05325</name>
</gene>
<evidence type="ECO:0000313" key="2">
    <source>
        <dbReference type="EMBL" id="RCU51889.1"/>
    </source>
</evidence>
<protein>
    <submittedName>
        <fullName evidence="2">NADP-dependent oxidoreductase</fullName>
    </submittedName>
</protein>
<dbReference type="InterPro" id="IPR052733">
    <property type="entry name" value="Chloroplast_QOR"/>
</dbReference>